<dbReference type="Proteomes" id="UP001143474">
    <property type="component" value="Unassembled WGS sequence"/>
</dbReference>
<dbReference type="EMBL" id="BSEV01000040">
    <property type="protein sequence ID" value="GLK14957.1"/>
    <property type="molecule type" value="Genomic_DNA"/>
</dbReference>
<evidence type="ECO:0000256" key="1">
    <source>
        <dbReference type="SAM" id="Phobius"/>
    </source>
</evidence>
<feature type="transmembrane region" description="Helical" evidence="1">
    <location>
        <begin position="32"/>
        <end position="53"/>
    </location>
</feature>
<organism evidence="2 3">
    <name type="scientific">Streptosporangium carneum</name>
    <dbReference type="NCBI Taxonomy" id="47481"/>
    <lineage>
        <taxon>Bacteria</taxon>
        <taxon>Bacillati</taxon>
        <taxon>Actinomycetota</taxon>
        <taxon>Actinomycetes</taxon>
        <taxon>Streptosporangiales</taxon>
        <taxon>Streptosporangiaceae</taxon>
        <taxon>Streptosporangium</taxon>
    </lineage>
</organism>
<protein>
    <submittedName>
        <fullName evidence="2">Uncharacterized protein</fullName>
    </submittedName>
</protein>
<evidence type="ECO:0000313" key="2">
    <source>
        <dbReference type="EMBL" id="GLK14957.1"/>
    </source>
</evidence>
<accession>A0A9W6IA93</accession>
<reference evidence="2" key="2">
    <citation type="submission" date="2023-01" db="EMBL/GenBank/DDBJ databases">
        <authorList>
            <person name="Sun Q."/>
            <person name="Evtushenko L."/>
        </authorList>
    </citation>
    <scope>NUCLEOTIDE SEQUENCE</scope>
    <source>
        <strain evidence="2">VKM Ac-2007</strain>
    </source>
</reference>
<comment type="caution">
    <text evidence="2">The sequence shown here is derived from an EMBL/GenBank/DDBJ whole genome shotgun (WGS) entry which is preliminary data.</text>
</comment>
<name>A0A9W6IA93_9ACTN</name>
<keyword evidence="1" id="KW-0812">Transmembrane</keyword>
<keyword evidence="1" id="KW-0472">Membrane</keyword>
<sequence length="142" mass="15477">MVEVETVSCFSFGPYLETPEWRQELERWSWKAGSLLSTAVPVLLALLVWAVAIRGSGRPKVHRRATVPGGDLDGVMRDLAVSPDERIAYTRLLPGAGEVLRWPEPWSACLGRPVNGRLPEVTAHGEASCGARSACTGPTVRR</sequence>
<proteinExistence type="predicted"/>
<gene>
    <name evidence="2" type="ORF">GCM10017600_83700</name>
</gene>
<keyword evidence="3" id="KW-1185">Reference proteome</keyword>
<keyword evidence="1" id="KW-1133">Transmembrane helix</keyword>
<reference evidence="2" key="1">
    <citation type="journal article" date="2014" name="Int. J. Syst. Evol. Microbiol.">
        <title>Complete genome sequence of Corynebacterium casei LMG S-19264T (=DSM 44701T), isolated from a smear-ripened cheese.</title>
        <authorList>
            <consortium name="US DOE Joint Genome Institute (JGI-PGF)"/>
            <person name="Walter F."/>
            <person name="Albersmeier A."/>
            <person name="Kalinowski J."/>
            <person name="Ruckert C."/>
        </authorList>
    </citation>
    <scope>NUCLEOTIDE SEQUENCE</scope>
    <source>
        <strain evidence="2">VKM Ac-2007</strain>
    </source>
</reference>
<evidence type="ECO:0000313" key="3">
    <source>
        <dbReference type="Proteomes" id="UP001143474"/>
    </source>
</evidence>
<dbReference type="AlphaFoldDB" id="A0A9W6IA93"/>